<evidence type="ECO:0000313" key="11">
    <source>
        <dbReference type="Proteomes" id="UP001237642"/>
    </source>
</evidence>
<dbReference type="PROSITE" id="PS51462">
    <property type="entry name" value="NUDIX"/>
    <property type="match status" value="1"/>
</dbReference>
<protein>
    <recommendedName>
        <fullName evidence="12">Nudix hydrolase domain-containing protein</fullName>
    </recommendedName>
</protein>
<evidence type="ECO:0008006" key="12">
    <source>
        <dbReference type="Google" id="ProtNLM"/>
    </source>
</evidence>
<dbReference type="GO" id="GO:0044715">
    <property type="term" value="F:8-oxo-dGDP phosphatase activity"/>
    <property type="evidence" value="ECO:0007669"/>
    <property type="project" value="UniProtKB-ARBA"/>
</dbReference>
<keyword evidence="4" id="KW-0805">Transcription regulation</keyword>
<dbReference type="Gene3D" id="2.40.330.10">
    <property type="entry name" value="DNA-binding pseudobarrel domain"/>
    <property type="match status" value="2"/>
</dbReference>
<dbReference type="InterPro" id="IPR003340">
    <property type="entry name" value="B3_DNA-bd"/>
</dbReference>
<evidence type="ECO:0000256" key="7">
    <source>
        <dbReference type="ARBA" id="ARBA00023242"/>
    </source>
</evidence>
<evidence type="ECO:0000259" key="8">
    <source>
        <dbReference type="PROSITE" id="PS50863"/>
    </source>
</evidence>
<dbReference type="InterPro" id="IPR000086">
    <property type="entry name" value="NUDIX_hydrolase_dom"/>
</dbReference>
<evidence type="ECO:0000256" key="2">
    <source>
        <dbReference type="ARBA" id="ARBA00004123"/>
    </source>
</evidence>
<dbReference type="PROSITE" id="PS50863">
    <property type="entry name" value="B3"/>
    <property type="match status" value="2"/>
</dbReference>
<organism evidence="10 11">
    <name type="scientific">Heracleum sosnowskyi</name>
    <dbReference type="NCBI Taxonomy" id="360622"/>
    <lineage>
        <taxon>Eukaryota</taxon>
        <taxon>Viridiplantae</taxon>
        <taxon>Streptophyta</taxon>
        <taxon>Embryophyta</taxon>
        <taxon>Tracheophyta</taxon>
        <taxon>Spermatophyta</taxon>
        <taxon>Magnoliopsida</taxon>
        <taxon>eudicotyledons</taxon>
        <taxon>Gunneridae</taxon>
        <taxon>Pentapetalae</taxon>
        <taxon>asterids</taxon>
        <taxon>campanulids</taxon>
        <taxon>Apiales</taxon>
        <taxon>Apiaceae</taxon>
        <taxon>Apioideae</taxon>
        <taxon>apioid superclade</taxon>
        <taxon>Tordylieae</taxon>
        <taxon>Tordyliinae</taxon>
        <taxon>Heracleum</taxon>
    </lineage>
</organism>
<sequence length="927" mass="106577">MAWCSSSYAYSYSYRYGGRGSSVLGANNFIKVEIHPSLSSIATCRSNFTHSGKISFTWDDVINISQTQFHPHSSLHAFLDKIKLCNRGAENVDDFIPFVIQNHVVGYVHDGFAGYLRKFPDVFIFPDDDSQAIHFGDHVRLHSSLSTHEDRTNAVGDVIKCLGEELIPGIRNELYPVMSSFGTQAFFSLERAAAPYFGIKAYGVHMNGFVEKDGQKYLWIGKRNESKPTYPGMLDHLVAGGLPHGISCGDNLVKECEEEAGIVKSIASQAIPVGVVSYMDIDGYRYKRDVLFCYDLKLPESFVPKNQDGEVGSFRLIPVQLVADVIQKTEFFKPNCNLVIIDFLFRHGYIKPEDPGLMLLDVLDCVDCNKVYSCNVTPFLQLTYFSTGRSQNGHERIGVKLHFRKHSRTWVWDIYLPSRINLYCNIFEWEAKYDKKSRIIYGMRRFIKFFGVKIYNLLQFDYYGEGFFVVRIFKETAVESNYQTMDMDKFIENPYLPNWKRDQYVLNASTLEYEKAGARWLFNAYRNYANYFEMRIKSLDIDQEMDKLRLQTGLEKLYKDWKDGDIVVLNFVSRGWEIAIERKDEICEFGNGWQAFTKETELEPGDTLVFYKLNDCKDNTVNICIFKAADNIINNRKDDGNWNISFLKVISGSSMNEGMLVVPKCFKETYGQMMSEVNRIEIGGKKRFIFYSFIGGYLANIFQILDYFHVCPKETAIFTMDNTTILHGRLYQEDGREIDYTNRLKGCSISGGSNWIWSINWKDDIGKEKENVAKEDNEQKEKLDIGNVKDDWQSFELQNRDSSSGMEIEAQESENEEEEMIQDDEQMDLPQQFTAVLTKSNIDKSTHGVYIPKSITPRNRSWKSGERVLLTTDAGSWTVGVVCSKATTRFSAGWNTFAGKNEFITNQRLVFTMKEEADGIVFEVEKQ</sequence>
<dbReference type="InterPro" id="IPR015300">
    <property type="entry name" value="DNA-bd_pseudobarrel_sf"/>
</dbReference>
<dbReference type="SUPFAM" id="SSF55811">
    <property type="entry name" value="Nudix"/>
    <property type="match status" value="1"/>
</dbReference>
<dbReference type="Pfam" id="PF15916">
    <property type="entry name" value="DUF4743"/>
    <property type="match status" value="1"/>
</dbReference>
<comment type="caution">
    <text evidence="10">The sequence shown here is derived from an EMBL/GenBank/DDBJ whole genome shotgun (WGS) entry which is preliminary data.</text>
</comment>
<comment type="similarity">
    <text evidence="3">Belongs to the Nudix hydrolase family.</text>
</comment>
<dbReference type="InterPro" id="IPR031804">
    <property type="entry name" value="DUF4743"/>
</dbReference>
<comment type="function">
    <text evidence="1">Probably mediates the hydrolysis of some nucleoside diphosphate derivatives.</text>
</comment>
<keyword evidence="7" id="KW-0539">Nucleus</keyword>
<dbReference type="AlphaFoldDB" id="A0AAD8J5E3"/>
<feature type="domain" description="Nudix hydrolase" evidence="9">
    <location>
        <begin position="201"/>
        <end position="342"/>
    </location>
</feature>
<dbReference type="SUPFAM" id="SSF101936">
    <property type="entry name" value="DNA-binding pseudobarrel domain"/>
    <property type="match status" value="2"/>
</dbReference>
<feature type="domain" description="TF-B3" evidence="8">
    <location>
        <begin position="834"/>
        <end position="927"/>
    </location>
</feature>
<dbReference type="PANTHER" id="PTHR13622:SF8">
    <property type="entry name" value="THIAMIN PYROPHOSPHOKINASE 1"/>
    <property type="match status" value="1"/>
</dbReference>
<dbReference type="GO" id="GO:0005634">
    <property type="term" value="C:nucleus"/>
    <property type="evidence" value="ECO:0007669"/>
    <property type="project" value="UniProtKB-SubCell"/>
</dbReference>
<evidence type="ECO:0000256" key="3">
    <source>
        <dbReference type="ARBA" id="ARBA00005582"/>
    </source>
</evidence>
<dbReference type="CDD" id="cd03676">
    <property type="entry name" value="NUDIX_Tnr3_like"/>
    <property type="match status" value="1"/>
</dbReference>
<feature type="domain" description="TF-B3" evidence="8">
    <location>
        <begin position="566"/>
        <end position="629"/>
    </location>
</feature>
<evidence type="ECO:0000256" key="1">
    <source>
        <dbReference type="ARBA" id="ARBA00003778"/>
    </source>
</evidence>
<keyword evidence="5" id="KW-0238">DNA-binding</keyword>
<gene>
    <name evidence="10" type="ORF">POM88_006731</name>
</gene>
<keyword evidence="11" id="KW-1185">Reference proteome</keyword>
<dbReference type="Proteomes" id="UP001237642">
    <property type="component" value="Unassembled WGS sequence"/>
</dbReference>
<dbReference type="InterPro" id="IPR015797">
    <property type="entry name" value="NUDIX_hydrolase-like_dom_sf"/>
</dbReference>
<dbReference type="EMBL" id="JAUIZM010000002">
    <property type="protein sequence ID" value="KAK1396868.1"/>
    <property type="molecule type" value="Genomic_DNA"/>
</dbReference>
<evidence type="ECO:0000256" key="5">
    <source>
        <dbReference type="ARBA" id="ARBA00023125"/>
    </source>
</evidence>
<evidence type="ECO:0000313" key="10">
    <source>
        <dbReference type="EMBL" id="KAK1396868.1"/>
    </source>
</evidence>
<accession>A0AAD8J5E3</accession>
<comment type="subcellular location">
    <subcellularLocation>
        <location evidence="2">Nucleus</location>
    </subcellularLocation>
</comment>
<evidence type="ECO:0000259" key="9">
    <source>
        <dbReference type="PROSITE" id="PS51462"/>
    </source>
</evidence>
<evidence type="ECO:0000256" key="4">
    <source>
        <dbReference type="ARBA" id="ARBA00023015"/>
    </source>
</evidence>
<dbReference type="FunFam" id="3.90.79.10:FF:000019">
    <property type="entry name" value="Thiamin pyrophosphokinase, putative"/>
    <property type="match status" value="1"/>
</dbReference>
<reference evidence="10" key="1">
    <citation type="submission" date="2023-02" db="EMBL/GenBank/DDBJ databases">
        <title>Genome of toxic invasive species Heracleum sosnowskyi carries increased number of genes despite the absence of recent whole-genome duplications.</title>
        <authorList>
            <person name="Schelkunov M."/>
            <person name="Shtratnikova V."/>
            <person name="Makarenko M."/>
            <person name="Klepikova A."/>
            <person name="Omelchenko D."/>
            <person name="Novikova G."/>
            <person name="Obukhova E."/>
            <person name="Bogdanov V."/>
            <person name="Penin A."/>
            <person name="Logacheva M."/>
        </authorList>
    </citation>
    <scope>NUCLEOTIDE SEQUENCE</scope>
    <source>
        <strain evidence="10">Hsosn_3</strain>
        <tissue evidence="10">Leaf</tissue>
    </source>
</reference>
<keyword evidence="6" id="KW-0804">Transcription</keyword>
<reference evidence="10" key="2">
    <citation type="submission" date="2023-05" db="EMBL/GenBank/DDBJ databases">
        <authorList>
            <person name="Schelkunov M.I."/>
        </authorList>
    </citation>
    <scope>NUCLEOTIDE SEQUENCE</scope>
    <source>
        <strain evidence="10">Hsosn_3</strain>
        <tissue evidence="10">Leaf</tissue>
    </source>
</reference>
<proteinExistence type="inferred from homology"/>
<dbReference type="Gene3D" id="3.90.79.10">
    <property type="entry name" value="Nucleoside Triphosphate Pyrophosphohydrolase"/>
    <property type="match status" value="1"/>
</dbReference>
<evidence type="ECO:0000256" key="6">
    <source>
        <dbReference type="ARBA" id="ARBA00023163"/>
    </source>
</evidence>
<dbReference type="GO" id="GO:0003677">
    <property type="term" value="F:DNA binding"/>
    <property type="evidence" value="ECO:0007669"/>
    <property type="project" value="UniProtKB-KW"/>
</dbReference>
<dbReference type="PANTHER" id="PTHR13622">
    <property type="entry name" value="THIAMIN PYROPHOSPHOKINASE"/>
    <property type="match status" value="1"/>
</dbReference>
<name>A0AAD8J5E3_9APIA</name>